<evidence type="ECO:0000256" key="1">
    <source>
        <dbReference type="SAM" id="SignalP"/>
    </source>
</evidence>
<name>A0A8S1IM01_9CHLO</name>
<dbReference type="EMBL" id="CAJHUC010000100">
    <property type="protein sequence ID" value="CAD7694721.1"/>
    <property type="molecule type" value="Genomic_DNA"/>
</dbReference>
<dbReference type="Proteomes" id="UP000708148">
    <property type="component" value="Unassembled WGS sequence"/>
</dbReference>
<feature type="chain" id="PRO_5035843163" evidence="1">
    <location>
        <begin position="26"/>
        <end position="290"/>
    </location>
</feature>
<comment type="caution">
    <text evidence="2">The sequence shown here is derived from an EMBL/GenBank/DDBJ whole genome shotgun (WGS) entry which is preliminary data.</text>
</comment>
<dbReference type="SUPFAM" id="SSF51126">
    <property type="entry name" value="Pectin lyase-like"/>
    <property type="match status" value="1"/>
</dbReference>
<organism evidence="2 3">
    <name type="scientific">Ostreobium quekettii</name>
    <dbReference type="NCBI Taxonomy" id="121088"/>
    <lineage>
        <taxon>Eukaryota</taxon>
        <taxon>Viridiplantae</taxon>
        <taxon>Chlorophyta</taxon>
        <taxon>core chlorophytes</taxon>
        <taxon>Ulvophyceae</taxon>
        <taxon>TCBD clade</taxon>
        <taxon>Bryopsidales</taxon>
        <taxon>Ostreobineae</taxon>
        <taxon>Ostreobiaceae</taxon>
        <taxon>Ostreobium</taxon>
    </lineage>
</organism>
<proteinExistence type="predicted"/>
<dbReference type="InterPro" id="IPR011050">
    <property type="entry name" value="Pectin_lyase_fold/virulence"/>
</dbReference>
<reference evidence="2" key="1">
    <citation type="submission" date="2020-12" db="EMBL/GenBank/DDBJ databases">
        <authorList>
            <person name="Iha C."/>
        </authorList>
    </citation>
    <scope>NUCLEOTIDE SEQUENCE</scope>
</reference>
<feature type="signal peptide" evidence="1">
    <location>
        <begin position="1"/>
        <end position="25"/>
    </location>
</feature>
<gene>
    <name evidence="2" type="ORF">OSTQU699_LOCUS84</name>
</gene>
<evidence type="ECO:0000313" key="3">
    <source>
        <dbReference type="Proteomes" id="UP000708148"/>
    </source>
</evidence>
<keyword evidence="1" id="KW-0732">Signal</keyword>
<evidence type="ECO:0000313" key="2">
    <source>
        <dbReference type="EMBL" id="CAD7694721.1"/>
    </source>
</evidence>
<sequence length="290" mass="30859">MWGNSMENLSRCCVLLLMAFSHILGQDEPDGQRAVQCSSFMGNDTSFPNATIVTEDAMEEVDNDIQAFVNCTQPFGVILFSTPIINTLTTVLVDMPMTFGTVNGTDVVFNCPTSGSIFDIRSPGVTLSNMTFANCTSLDGAAPVHISNCTSFQPPVRLENVQFQSNANSNGTAGLDISLGCNAQLKNASFFNNSGLDGTAIDIKSGSLVSVTSSNFHLNVAASRGGAIQVINASLKIRMCNFTSNKGANGEGGAGGAIYIWVRHYEHVNSLKTALCISASSVLCMFNHYF</sequence>
<keyword evidence="3" id="KW-1185">Reference proteome</keyword>
<accession>A0A8S1IM01</accession>
<dbReference type="AlphaFoldDB" id="A0A8S1IM01"/>
<protein>
    <submittedName>
        <fullName evidence="2">Uncharacterized protein</fullName>
    </submittedName>
</protein>